<dbReference type="EMBL" id="BX284605">
    <property type="protein sequence ID" value="CAB02907.2"/>
    <property type="molecule type" value="Genomic_DNA"/>
</dbReference>
<evidence type="ECO:0000313" key="5">
    <source>
        <dbReference type="WormBase" id="F09F3.12"/>
    </source>
</evidence>
<feature type="transmembrane region" description="Helical" evidence="1">
    <location>
        <begin position="250"/>
        <end position="275"/>
    </location>
</feature>
<dbReference type="GeneID" id="184257"/>
<evidence type="ECO:0000313" key="4">
    <source>
        <dbReference type="Proteomes" id="UP000001940"/>
    </source>
</evidence>
<dbReference type="Pfam" id="PF10328">
    <property type="entry name" value="7TM_GPCR_Srx"/>
    <property type="match status" value="1"/>
</dbReference>
<evidence type="ECO:0000313" key="3">
    <source>
        <dbReference type="EMBL" id="CAB02907.2"/>
    </source>
</evidence>
<keyword evidence="1" id="KW-0812">Transmembrane</keyword>
<feature type="transmembrane region" description="Helical" evidence="1">
    <location>
        <begin position="175"/>
        <end position="199"/>
    </location>
</feature>
<feature type="transmembrane region" description="Helical" evidence="1">
    <location>
        <begin position="84"/>
        <end position="103"/>
    </location>
</feature>
<dbReference type="KEGG" id="cel:CELE_F09F3.12"/>
<dbReference type="PhylomeDB" id="P90823"/>
<organism evidence="3 4">
    <name type="scientific">Caenorhabditis elegans</name>
    <dbReference type="NCBI Taxonomy" id="6239"/>
    <lineage>
        <taxon>Eukaryota</taxon>
        <taxon>Metazoa</taxon>
        <taxon>Ecdysozoa</taxon>
        <taxon>Nematoda</taxon>
        <taxon>Chromadorea</taxon>
        <taxon>Rhabditida</taxon>
        <taxon>Rhabditina</taxon>
        <taxon>Rhabditomorpha</taxon>
        <taxon>Rhabditoidea</taxon>
        <taxon>Rhabditidae</taxon>
        <taxon>Peloderinae</taxon>
        <taxon>Caenorhabditis</taxon>
    </lineage>
</organism>
<sequence>MITMVFIIFANFLLFIISFSGTILNSYLLYKFSTRRGVISGFYKLCLVKTVPNIVVCACFLIWAVPLGSFRVKNDKVPRDANVFVGQLAGAGSYIFGPLLHVGMSSNRFSSLYFPIQIMKANRYPITTISIGVAFIIAVVFTVIGLPKDCGFLYFPETLEWLSEEAPCAIFQYDLLLYSILGCAVISNSMNLATAGRLLFDKVGGMSAADSKVRRKKYLVTYCQTVLQDCLHVLDMINSTYTWQIYPDSIWFQFFCLTFSFASIHCFDGFVMFYFHSEVHPKWMWRKAMRKKSLILVVAMSKPSTFS</sequence>
<dbReference type="Proteomes" id="UP000001940">
    <property type="component" value="Chromosome V"/>
</dbReference>
<dbReference type="DIP" id="DIP-25669N"/>
<feature type="domain" description="7TM GPCR serpentine receptor class x (Srx)" evidence="2">
    <location>
        <begin position="15"/>
        <end position="276"/>
    </location>
</feature>
<gene>
    <name evidence="3 5" type="primary">srx-136</name>
    <name evidence="3" type="ORF">CELE_F09F3.12</name>
    <name evidence="5" type="ORF">F09F3.12</name>
</gene>
<dbReference type="FunCoup" id="P90823">
    <property type="interactions" value="10"/>
</dbReference>
<dbReference type="OrthoDB" id="5795564at2759"/>
<keyword evidence="1" id="KW-0472">Membrane</keyword>
<dbReference type="WormBase" id="F09F3.12">
    <property type="protein sequence ID" value="CE36287"/>
    <property type="gene ID" value="WBGene00006027"/>
    <property type="gene designation" value="srx-136"/>
</dbReference>
<dbReference type="PaxDb" id="6239-F09F3.12"/>
<dbReference type="OMA" id="NSTYTWQ"/>
<dbReference type="InterPro" id="IPR019430">
    <property type="entry name" value="7TM_GPCR_serpentine_rcpt_Srx"/>
</dbReference>
<keyword evidence="3" id="KW-0675">Receptor</keyword>
<dbReference type="eggNOG" id="ENOG502TH7U">
    <property type="taxonomic scope" value="Eukaryota"/>
</dbReference>
<feature type="transmembrane region" description="Helical" evidence="1">
    <location>
        <begin position="42"/>
        <end position="64"/>
    </location>
</feature>
<dbReference type="InParanoid" id="P90823"/>
<dbReference type="PIR" id="T20670">
    <property type="entry name" value="T20670"/>
</dbReference>
<name>P90823_CAEEL</name>
<keyword evidence="4" id="KW-1185">Reference proteome</keyword>
<feature type="transmembrane region" description="Helical" evidence="1">
    <location>
        <begin position="124"/>
        <end position="146"/>
    </location>
</feature>
<dbReference type="UCSC" id="F09F3.12">
    <property type="organism name" value="c. elegans"/>
</dbReference>
<evidence type="ECO:0000259" key="2">
    <source>
        <dbReference type="Pfam" id="PF10328"/>
    </source>
</evidence>
<dbReference type="PANTHER" id="PTHR46611:SF2">
    <property type="entry name" value="7TM GPCR SERPENTINE RECEPTOR CLASS X (SRX) DOMAIN-CONTAINING PROTEIN"/>
    <property type="match status" value="1"/>
</dbReference>
<feature type="transmembrane region" description="Helical" evidence="1">
    <location>
        <begin position="6"/>
        <end position="30"/>
    </location>
</feature>
<dbReference type="SMR" id="P90823"/>
<proteinExistence type="predicted"/>
<reference evidence="3 4" key="1">
    <citation type="journal article" date="1998" name="Science">
        <title>Genome sequence of the nematode C. elegans: a platform for investigating biology.</title>
        <authorList>
            <consortium name="The C. elegans sequencing consortium"/>
            <person name="Sulson J.E."/>
            <person name="Waterston R."/>
        </authorList>
    </citation>
    <scope>NUCLEOTIDE SEQUENCE [LARGE SCALE GENOMIC DNA]</scope>
    <source>
        <strain evidence="3 4">Bristol N2</strain>
    </source>
</reference>
<dbReference type="AGR" id="WB:WBGene00006027"/>
<dbReference type="PANTHER" id="PTHR46611">
    <property type="entry name" value="SERPENTINE RECEPTOR, CLASS X-RELATED"/>
    <property type="match status" value="1"/>
</dbReference>
<dbReference type="HOGENOM" id="CLU_070417_0_0_1"/>
<dbReference type="RefSeq" id="NP_506435.2">
    <property type="nucleotide sequence ID" value="NM_074034.3"/>
</dbReference>
<dbReference type="AlphaFoldDB" id="P90823"/>
<dbReference type="CTD" id="184257"/>
<evidence type="ECO:0000256" key="1">
    <source>
        <dbReference type="SAM" id="Phobius"/>
    </source>
</evidence>
<protein>
    <submittedName>
        <fullName evidence="3">7TM GPCR serpentine receptor class x (Srx) domain-containing protein</fullName>
    </submittedName>
</protein>
<accession>P90823</accession>
<keyword evidence="1" id="KW-1133">Transmembrane helix</keyword>